<keyword evidence="3" id="KW-0597">Phosphoprotein</keyword>
<dbReference type="Pfam" id="PF09816">
    <property type="entry name" value="EAF"/>
    <property type="match status" value="1"/>
</dbReference>
<evidence type="ECO:0000256" key="1">
    <source>
        <dbReference type="ARBA" id="ARBA00004123"/>
    </source>
</evidence>
<feature type="compositionally biased region" description="Pro residues" evidence="8">
    <location>
        <begin position="194"/>
        <end position="215"/>
    </location>
</feature>
<gene>
    <name evidence="10" type="ORF">MVEN_02422400</name>
</gene>
<reference evidence="10" key="1">
    <citation type="submission" date="2020-05" db="EMBL/GenBank/DDBJ databases">
        <title>Mycena genomes resolve the evolution of fungal bioluminescence.</title>
        <authorList>
            <person name="Tsai I.J."/>
        </authorList>
    </citation>
    <scope>NUCLEOTIDE SEQUENCE</scope>
    <source>
        <strain evidence="10">CCC161011</strain>
    </source>
</reference>
<feature type="compositionally biased region" description="Polar residues" evidence="8">
    <location>
        <begin position="135"/>
        <end position="145"/>
    </location>
</feature>
<dbReference type="Proteomes" id="UP000620124">
    <property type="component" value="Unassembled WGS sequence"/>
</dbReference>
<feature type="compositionally biased region" description="Acidic residues" evidence="8">
    <location>
        <begin position="415"/>
        <end position="428"/>
    </location>
</feature>
<organism evidence="10 11">
    <name type="scientific">Mycena venus</name>
    <dbReference type="NCBI Taxonomy" id="2733690"/>
    <lineage>
        <taxon>Eukaryota</taxon>
        <taxon>Fungi</taxon>
        <taxon>Dikarya</taxon>
        <taxon>Basidiomycota</taxon>
        <taxon>Agaricomycotina</taxon>
        <taxon>Agaricomycetes</taxon>
        <taxon>Agaricomycetidae</taxon>
        <taxon>Agaricales</taxon>
        <taxon>Marasmiineae</taxon>
        <taxon>Mycenaceae</taxon>
        <taxon>Mycena</taxon>
    </lineage>
</organism>
<feature type="compositionally biased region" description="Acidic residues" evidence="8">
    <location>
        <begin position="252"/>
        <end position="261"/>
    </location>
</feature>
<sequence>MAPTEDNSWIPQGTHEVQIGPSLNKALKARKGGPPPQVKRTGPPEKDFYSFRYNRKPPSLDTTKPGTIELSRGKDTTTVVVEHPSSQPGESHVYTGTDTSAKELDCVLIYDEETGSYKLEKLESYIGLNYERKTTASLPHSTASTPAKIDTDTEETRLSLELDAVGEIDDELPSHFPPMREEEEEEEEDLEPVPVLPPPPPPPVVKPVKAPPAPKPVVASTSRPTKPAPQRKSTTKKAAPPPAPPPPVPLDADGDADEEIIEFGRPTVKRARPQPPPPAPAPAPAPVAFSLPGSSSGWVPPPAPHTTSRSAPPPAPPSPVAVADDSDEDDDWDEVAAAPIVADAQPQEIDMNEFEMTLEAEMEDADDDGDGDVFGSEPEEDFLADVLPQAPDSSSGAPVRAPMSISQLAAAQGFSDDEYSSSEESDDD</sequence>
<feature type="region of interest" description="Disordered" evidence="8">
    <location>
        <begin position="134"/>
        <end position="332"/>
    </location>
</feature>
<dbReference type="GO" id="GO:0003711">
    <property type="term" value="F:transcription elongation factor activity"/>
    <property type="evidence" value="ECO:0007669"/>
    <property type="project" value="TreeGrafter"/>
</dbReference>
<feature type="compositionally biased region" description="Pro residues" evidence="8">
    <location>
        <begin position="273"/>
        <end position="285"/>
    </location>
</feature>
<dbReference type="InterPro" id="IPR019194">
    <property type="entry name" value="Tscrpt_elong_fac_Eaf_N"/>
</dbReference>
<evidence type="ECO:0000256" key="5">
    <source>
        <dbReference type="ARBA" id="ARBA00023159"/>
    </source>
</evidence>
<dbReference type="EMBL" id="JACAZI010000032">
    <property type="protein sequence ID" value="KAF7330832.1"/>
    <property type="molecule type" value="Genomic_DNA"/>
</dbReference>
<keyword evidence="6" id="KW-0804">Transcription</keyword>
<evidence type="ECO:0000256" key="8">
    <source>
        <dbReference type="SAM" id="MobiDB-lite"/>
    </source>
</evidence>
<evidence type="ECO:0000256" key="3">
    <source>
        <dbReference type="ARBA" id="ARBA00022553"/>
    </source>
</evidence>
<dbReference type="PANTHER" id="PTHR15970">
    <property type="entry name" value="ELL-ASSOCIATED FACTOR EAF"/>
    <property type="match status" value="1"/>
</dbReference>
<evidence type="ECO:0000259" key="9">
    <source>
        <dbReference type="Pfam" id="PF09816"/>
    </source>
</evidence>
<feature type="compositionally biased region" description="Acidic residues" evidence="8">
    <location>
        <begin position="361"/>
        <end position="383"/>
    </location>
</feature>
<keyword evidence="4" id="KW-0805">Transcription regulation</keyword>
<protein>
    <submittedName>
        <fullName evidence="10">EAF domain-containing protein</fullName>
    </submittedName>
</protein>
<evidence type="ECO:0000313" key="10">
    <source>
        <dbReference type="EMBL" id="KAF7330832.1"/>
    </source>
</evidence>
<evidence type="ECO:0000256" key="7">
    <source>
        <dbReference type="ARBA" id="ARBA00023242"/>
    </source>
</evidence>
<accession>A0A8H6WYC4</accession>
<dbReference type="PANTHER" id="PTHR15970:SF2">
    <property type="entry name" value="ELL-ASSOCIATED FACTOR EAF"/>
    <property type="match status" value="1"/>
</dbReference>
<dbReference type="OrthoDB" id="125903at2759"/>
<comment type="subcellular location">
    <subcellularLocation>
        <location evidence="1">Nucleus</location>
    </subcellularLocation>
</comment>
<feature type="compositionally biased region" description="Basic and acidic residues" evidence="8">
    <location>
        <begin position="149"/>
        <end position="160"/>
    </location>
</feature>
<evidence type="ECO:0000256" key="6">
    <source>
        <dbReference type="ARBA" id="ARBA00023163"/>
    </source>
</evidence>
<feature type="domain" description="Transcription elongation factor Eaf N-terminal" evidence="9">
    <location>
        <begin position="15"/>
        <end position="133"/>
    </location>
</feature>
<dbReference type="AlphaFoldDB" id="A0A8H6WYC4"/>
<keyword evidence="11" id="KW-1185">Reference proteome</keyword>
<proteinExistence type="inferred from homology"/>
<dbReference type="InterPro" id="IPR027093">
    <property type="entry name" value="EAF_fam"/>
</dbReference>
<feature type="region of interest" description="Disordered" evidence="8">
    <location>
        <begin position="1"/>
        <end position="97"/>
    </location>
</feature>
<feature type="compositionally biased region" description="Acidic residues" evidence="8">
    <location>
        <begin position="181"/>
        <end position="191"/>
    </location>
</feature>
<name>A0A8H6WYC4_9AGAR</name>
<evidence type="ECO:0000256" key="4">
    <source>
        <dbReference type="ARBA" id="ARBA00023015"/>
    </source>
</evidence>
<dbReference type="PRINTS" id="PR01217">
    <property type="entry name" value="PRICHEXTENSN"/>
</dbReference>
<comment type="similarity">
    <text evidence="2">Belongs to the EAF family.</text>
</comment>
<feature type="compositionally biased region" description="Polar residues" evidence="8">
    <location>
        <begin position="1"/>
        <end position="11"/>
    </location>
</feature>
<dbReference type="GO" id="GO:0032783">
    <property type="term" value="C:super elongation complex"/>
    <property type="evidence" value="ECO:0007669"/>
    <property type="project" value="InterPro"/>
</dbReference>
<feature type="region of interest" description="Disordered" evidence="8">
    <location>
        <begin position="361"/>
        <end position="428"/>
    </location>
</feature>
<keyword evidence="7" id="KW-0539">Nucleus</keyword>
<comment type="caution">
    <text evidence="10">The sequence shown here is derived from an EMBL/GenBank/DDBJ whole genome shotgun (WGS) entry which is preliminary data.</text>
</comment>
<dbReference type="GO" id="GO:0006368">
    <property type="term" value="P:transcription elongation by RNA polymerase II"/>
    <property type="evidence" value="ECO:0007669"/>
    <property type="project" value="InterPro"/>
</dbReference>
<feature type="compositionally biased region" description="Polar residues" evidence="8">
    <location>
        <begin position="76"/>
        <end position="97"/>
    </location>
</feature>
<evidence type="ECO:0000313" key="11">
    <source>
        <dbReference type="Proteomes" id="UP000620124"/>
    </source>
</evidence>
<evidence type="ECO:0000256" key="2">
    <source>
        <dbReference type="ARBA" id="ARBA00007798"/>
    </source>
</evidence>
<keyword evidence="5" id="KW-0010">Activator</keyword>
<feature type="compositionally biased region" description="Pro residues" evidence="8">
    <location>
        <begin position="239"/>
        <end position="249"/>
    </location>
</feature>